<dbReference type="InterPro" id="IPR011051">
    <property type="entry name" value="RmlC_Cupin_sf"/>
</dbReference>
<dbReference type="Proteomes" id="UP000596202">
    <property type="component" value="Chromosome"/>
</dbReference>
<evidence type="ECO:0000259" key="4">
    <source>
        <dbReference type="PROSITE" id="PS01124"/>
    </source>
</evidence>
<gene>
    <name evidence="6" type="primary">rhaR_2</name>
    <name evidence="5" type="ORF">I6I88_02645</name>
    <name evidence="6" type="ORF">NCTC11179_03587</name>
</gene>
<dbReference type="PANTHER" id="PTHR11019:SF159">
    <property type="entry name" value="TRANSCRIPTIONAL REGULATOR-RELATED"/>
    <property type="match status" value="1"/>
</dbReference>
<keyword evidence="2" id="KW-0238">DNA-binding</keyword>
<dbReference type="EMBL" id="CP068108">
    <property type="protein sequence ID" value="QQU00692.1"/>
    <property type="molecule type" value="Genomic_DNA"/>
</dbReference>
<proteinExistence type="predicted"/>
<evidence type="ECO:0000313" key="8">
    <source>
        <dbReference type="Proteomes" id="UP000596202"/>
    </source>
</evidence>
<accession>A0A378U6T8</accession>
<evidence type="ECO:0000256" key="1">
    <source>
        <dbReference type="ARBA" id="ARBA00023015"/>
    </source>
</evidence>
<reference evidence="6 7" key="1">
    <citation type="submission" date="2018-06" db="EMBL/GenBank/DDBJ databases">
        <authorList>
            <consortium name="Pathogen Informatics"/>
            <person name="Doyle S."/>
        </authorList>
    </citation>
    <scope>NUCLEOTIDE SEQUENCE [LARGE SCALE GENOMIC DNA]</scope>
    <source>
        <strain evidence="6 7">NCTC11179</strain>
    </source>
</reference>
<sequence>MYGPELVDQVKKNGFVWHAENWKHNNEFHQHHKAQLVFVESGYQYLHTTNNQFLLPQNHAAWIPSDLPHKTTSASESVSLRTLYFNTDGMPPFYDDLYLFSVPAVLREMIMYTEKWSLNMEYRQSEQTFLLAILEELPSFIQESIPLITPVPKSTNLLAVTAYIHQAYGKPIAIEDLAAKGFVSIRTLERQFKKETGISLAKYIQMVRMIKSLELLSEGNLNIGEIAFRVGYSSAQSYSNVFTKLLGKRPSEYFESGLK</sequence>
<dbReference type="GO" id="GO:0043565">
    <property type="term" value="F:sequence-specific DNA binding"/>
    <property type="evidence" value="ECO:0007669"/>
    <property type="project" value="InterPro"/>
</dbReference>
<dbReference type="SUPFAM" id="SSF51182">
    <property type="entry name" value="RmlC-like cupins"/>
    <property type="match status" value="1"/>
</dbReference>
<dbReference type="InterPro" id="IPR003313">
    <property type="entry name" value="AraC-bd"/>
</dbReference>
<evidence type="ECO:0000313" key="5">
    <source>
        <dbReference type="EMBL" id="QQU00692.1"/>
    </source>
</evidence>
<dbReference type="GeneID" id="93526532"/>
<dbReference type="SMART" id="SM00342">
    <property type="entry name" value="HTH_ARAC"/>
    <property type="match status" value="1"/>
</dbReference>
<dbReference type="SUPFAM" id="SSF46689">
    <property type="entry name" value="Homeodomain-like"/>
    <property type="match status" value="1"/>
</dbReference>
<dbReference type="GO" id="GO:0003700">
    <property type="term" value="F:DNA-binding transcription factor activity"/>
    <property type="evidence" value="ECO:0007669"/>
    <property type="project" value="InterPro"/>
</dbReference>
<dbReference type="Proteomes" id="UP000255024">
    <property type="component" value="Unassembled WGS sequence"/>
</dbReference>
<keyword evidence="1" id="KW-0805">Transcription regulation</keyword>
<dbReference type="AlphaFoldDB" id="A0A378U6T8"/>
<dbReference type="PANTHER" id="PTHR11019">
    <property type="entry name" value="HTH-TYPE TRANSCRIPTIONAL REGULATOR NIMR"/>
    <property type="match status" value="1"/>
</dbReference>
<keyword evidence="3" id="KW-0804">Transcription</keyword>
<dbReference type="Pfam" id="PF12833">
    <property type="entry name" value="HTH_18"/>
    <property type="match status" value="1"/>
</dbReference>
<reference evidence="5 8" key="2">
    <citation type="submission" date="2021-01" db="EMBL/GenBank/DDBJ databases">
        <title>FDA dAtabase for Regulatory Grade micrObial Sequences (FDA-ARGOS): Supporting development and validation of Infectious Disease Dx tests.</title>
        <authorList>
            <person name="Sproer C."/>
            <person name="Gronow S."/>
            <person name="Severitt S."/>
            <person name="Schroder I."/>
            <person name="Tallon L."/>
            <person name="Sadzewicz L."/>
            <person name="Zhao X."/>
            <person name="Boylan J."/>
            <person name="Ott S."/>
            <person name="Bowen H."/>
            <person name="Vavikolanu K."/>
            <person name="Mehta A."/>
            <person name="Aluvathingal J."/>
            <person name="Nadendla S."/>
            <person name="Lowell S."/>
            <person name="Myers T."/>
            <person name="Yan Y."/>
            <person name="Sichtig H."/>
        </authorList>
    </citation>
    <scope>NUCLEOTIDE SEQUENCE [LARGE SCALE GENOMIC DNA]</scope>
    <source>
        <strain evidence="5 8">FDAARGOS_1131</strain>
    </source>
</reference>
<evidence type="ECO:0000256" key="2">
    <source>
        <dbReference type="ARBA" id="ARBA00023125"/>
    </source>
</evidence>
<evidence type="ECO:0000313" key="6">
    <source>
        <dbReference type="EMBL" id="STZ70062.1"/>
    </source>
</evidence>
<evidence type="ECO:0000256" key="3">
    <source>
        <dbReference type="ARBA" id="ARBA00023163"/>
    </source>
</evidence>
<dbReference type="InterPro" id="IPR018060">
    <property type="entry name" value="HTH_AraC"/>
</dbReference>
<dbReference type="Pfam" id="PF02311">
    <property type="entry name" value="AraC_binding"/>
    <property type="match status" value="1"/>
</dbReference>
<name>A0A378U6T8_MYROD</name>
<dbReference type="OrthoDB" id="9804543at2"/>
<dbReference type="Gene3D" id="1.10.10.60">
    <property type="entry name" value="Homeodomain-like"/>
    <property type="match status" value="2"/>
</dbReference>
<feature type="domain" description="HTH araC/xylS-type" evidence="4">
    <location>
        <begin position="158"/>
        <end position="256"/>
    </location>
</feature>
<organism evidence="6 7">
    <name type="scientific">Myroides odoratus</name>
    <name type="common">Flavobacterium odoratum</name>
    <dbReference type="NCBI Taxonomy" id="256"/>
    <lineage>
        <taxon>Bacteria</taxon>
        <taxon>Pseudomonadati</taxon>
        <taxon>Bacteroidota</taxon>
        <taxon>Flavobacteriia</taxon>
        <taxon>Flavobacteriales</taxon>
        <taxon>Flavobacteriaceae</taxon>
        <taxon>Myroides</taxon>
    </lineage>
</organism>
<keyword evidence="7" id="KW-1185">Reference proteome</keyword>
<evidence type="ECO:0000313" key="7">
    <source>
        <dbReference type="Proteomes" id="UP000255024"/>
    </source>
</evidence>
<dbReference type="InterPro" id="IPR009057">
    <property type="entry name" value="Homeodomain-like_sf"/>
</dbReference>
<dbReference type="RefSeq" id="WP_002990337.1">
    <property type="nucleotide sequence ID" value="NZ_CP068107.1"/>
</dbReference>
<protein>
    <submittedName>
        <fullName evidence="5">Helix-turn-helix domain-containing protein</fullName>
    </submittedName>
    <submittedName>
        <fullName evidence="6">L-rhamnose operon transcriptional activator rhaR</fullName>
    </submittedName>
</protein>
<dbReference type="EMBL" id="UGQL01000002">
    <property type="protein sequence ID" value="STZ70062.1"/>
    <property type="molecule type" value="Genomic_DNA"/>
</dbReference>
<dbReference type="PROSITE" id="PS01124">
    <property type="entry name" value="HTH_ARAC_FAMILY_2"/>
    <property type="match status" value="1"/>
</dbReference>